<evidence type="ECO:0000259" key="6">
    <source>
        <dbReference type="PROSITE" id="PS51865"/>
    </source>
</evidence>
<dbReference type="OrthoDB" id="3318at2759"/>
<evidence type="ECO:0000313" key="8">
    <source>
        <dbReference type="Proteomes" id="UP000238350"/>
    </source>
</evidence>
<feature type="compositionally biased region" description="Basic residues" evidence="5">
    <location>
        <begin position="263"/>
        <end position="273"/>
    </location>
</feature>
<protein>
    <submittedName>
        <fullName evidence="7">Uncharacterized protein C1D4.02c</fullName>
    </submittedName>
</protein>
<dbReference type="GO" id="GO:0007030">
    <property type="term" value="P:Golgi organization"/>
    <property type="evidence" value="ECO:0007669"/>
    <property type="project" value="TreeGrafter"/>
</dbReference>
<dbReference type="PANTHER" id="PTHR12893">
    <property type="entry name" value="GOLGI REASSEMBLY STACKING PROTEIN GRASP"/>
    <property type="match status" value="1"/>
</dbReference>
<comment type="caution">
    <text evidence="7">The sequence shown here is derived from an EMBL/GenBank/DDBJ whole genome shotgun (WGS) entry which is preliminary data.</text>
</comment>
<dbReference type="InterPro" id="IPR024958">
    <property type="entry name" value="GRASP_PDZ"/>
</dbReference>
<dbReference type="GeneID" id="36513918"/>
<reference evidence="7 8" key="1">
    <citation type="submission" date="2017-04" db="EMBL/GenBank/DDBJ databases">
        <title>Genome sequencing of [Candida] sorbophila.</title>
        <authorList>
            <person name="Ahn J.O."/>
        </authorList>
    </citation>
    <scope>NUCLEOTIDE SEQUENCE [LARGE SCALE GENOMIC DNA]</scope>
    <source>
        <strain evidence="7 8">DS02</strain>
    </source>
</reference>
<dbReference type="GO" id="GO:0000139">
    <property type="term" value="C:Golgi membrane"/>
    <property type="evidence" value="ECO:0007669"/>
    <property type="project" value="UniProtKB-SubCell"/>
</dbReference>
<keyword evidence="3" id="KW-0333">Golgi apparatus</keyword>
<organism evidence="7 8">
    <name type="scientific">Wickerhamiella sorbophila</name>
    <dbReference type="NCBI Taxonomy" id="45607"/>
    <lineage>
        <taxon>Eukaryota</taxon>
        <taxon>Fungi</taxon>
        <taxon>Dikarya</taxon>
        <taxon>Ascomycota</taxon>
        <taxon>Saccharomycotina</taxon>
        <taxon>Dipodascomycetes</taxon>
        <taxon>Dipodascales</taxon>
        <taxon>Trichomonascaceae</taxon>
        <taxon>Wickerhamiella</taxon>
    </lineage>
</organism>
<dbReference type="SUPFAM" id="SSF50156">
    <property type="entry name" value="PDZ domain-like"/>
    <property type="match status" value="1"/>
</dbReference>
<accession>A0A2T0FC84</accession>
<dbReference type="RefSeq" id="XP_024662495.1">
    <property type="nucleotide sequence ID" value="XM_024806727.1"/>
</dbReference>
<dbReference type="InterPro" id="IPR007583">
    <property type="entry name" value="GRASP55_65"/>
</dbReference>
<keyword evidence="4" id="KW-0472">Membrane</keyword>
<sequence length="319" mass="35242">MWRFARQLVKQAEDIIAPEFQENGPVYGFRVLHVEPDSEASRAGIEPLFDFLVGVNDKHLSDSRRHEPQDNDSVPVEELKKLLGAEPSAMLSIWSMKGKTIRQVQVPVRPQETGFGLGLTMQWTPLKVGDHVWHILNVSNGSPADEAGLIGEKDYVVGAEQGLLEEGGESLLARVASRYAEDEKHQGFEVYVYNSDFDNLRPVRIVPRFDPKGQRLLGCSVGYGYLHRLPTGSGVPSLPERSDDTFVPAAPPSIDLAANVSSSHHHRPRPVHHHGQDQDLSAYFEEQTTKSHQVDGYNPSNKAAATASADVLPPPQLHS</sequence>
<evidence type="ECO:0000313" key="7">
    <source>
        <dbReference type="EMBL" id="PRT52549.1"/>
    </source>
</evidence>
<dbReference type="Proteomes" id="UP000238350">
    <property type="component" value="Unassembled WGS sequence"/>
</dbReference>
<name>A0A2T0FC84_9ASCO</name>
<dbReference type="PROSITE" id="PS51865">
    <property type="entry name" value="PDZ_GRASP"/>
    <property type="match status" value="2"/>
</dbReference>
<keyword evidence="8" id="KW-1185">Reference proteome</keyword>
<dbReference type="Pfam" id="PF04495">
    <property type="entry name" value="GRASP55_65"/>
    <property type="match status" value="1"/>
</dbReference>
<evidence type="ECO:0000256" key="4">
    <source>
        <dbReference type="ARBA" id="ARBA00023136"/>
    </source>
</evidence>
<keyword evidence="2" id="KW-0677">Repeat</keyword>
<dbReference type="PANTHER" id="PTHR12893:SF0">
    <property type="entry name" value="GRASP65"/>
    <property type="match status" value="1"/>
</dbReference>
<evidence type="ECO:0000256" key="5">
    <source>
        <dbReference type="SAM" id="MobiDB-lite"/>
    </source>
</evidence>
<evidence type="ECO:0000256" key="3">
    <source>
        <dbReference type="ARBA" id="ARBA00023034"/>
    </source>
</evidence>
<dbReference type="Gene3D" id="2.30.42.10">
    <property type="match status" value="2"/>
</dbReference>
<dbReference type="InterPro" id="IPR036034">
    <property type="entry name" value="PDZ_sf"/>
</dbReference>
<evidence type="ECO:0000256" key="1">
    <source>
        <dbReference type="ARBA" id="ARBA00004394"/>
    </source>
</evidence>
<feature type="domain" description="PDZ GRASP-type" evidence="6">
    <location>
        <begin position="131"/>
        <end position="226"/>
    </location>
</feature>
<feature type="domain" description="PDZ GRASP-type" evidence="6">
    <location>
        <begin position="27"/>
        <end position="126"/>
    </location>
</feature>
<dbReference type="AlphaFoldDB" id="A0A2T0FC84"/>
<dbReference type="EMBL" id="NDIQ01000001">
    <property type="protein sequence ID" value="PRT52549.1"/>
    <property type="molecule type" value="Genomic_DNA"/>
</dbReference>
<proteinExistence type="predicted"/>
<evidence type="ECO:0000256" key="2">
    <source>
        <dbReference type="ARBA" id="ARBA00022737"/>
    </source>
</evidence>
<dbReference type="STRING" id="45607.A0A2T0FC84"/>
<feature type="region of interest" description="Disordered" evidence="5">
    <location>
        <begin position="260"/>
        <end position="319"/>
    </location>
</feature>
<gene>
    <name evidence="7" type="ORF">B9G98_00169</name>
</gene>
<comment type="subcellular location">
    <subcellularLocation>
        <location evidence="1">Golgi apparatus membrane</location>
    </subcellularLocation>
</comment>